<accession>A0A5B7HF56</accession>
<sequence>MKIATSTSHALTLLAVVLLAATLLMDAAEARRGGHRPKTLIETFVSDETARRYPTERTLSSLFPIFG</sequence>
<feature type="chain" id="PRO_5023123949" description="Secreted protein" evidence="1">
    <location>
        <begin position="31"/>
        <end position="67"/>
    </location>
</feature>
<protein>
    <recommendedName>
        <fullName evidence="4">Secreted protein</fullName>
    </recommendedName>
</protein>
<feature type="signal peptide" evidence="1">
    <location>
        <begin position="1"/>
        <end position="30"/>
    </location>
</feature>
<evidence type="ECO:0000256" key="1">
    <source>
        <dbReference type="SAM" id="SignalP"/>
    </source>
</evidence>
<name>A0A5B7HF56_PORTR</name>
<proteinExistence type="predicted"/>
<dbReference type="EMBL" id="VSRR010029979">
    <property type="protein sequence ID" value="MPC69772.1"/>
    <property type="molecule type" value="Genomic_DNA"/>
</dbReference>
<keyword evidence="1" id="KW-0732">Signal</keyword>
<dbReference type="AlphaFoldDB" id="A0A5B7HF56"/>
<gene>
    <name evidence="2" type="ORF">E2C01_064003</name>
</gene>
<evidence type="ECO:0000313" key="3">
    <source>
        <dbReference type="Proteomes" id="UP000324222"/>
    </source>
</evidence>
<evidence type="ECO:0000313" key="2">
    <source>
        <dbReference type="EMBL" id="MPC69772.1"/>
    </source>
</evidence>
<keyword evidence="3" id="KW-1185">Reference proteome</keyword>
<evidence type="ECO:0008006" key="4">
    <source>
        <dbReference type="Google" id="ProtNLM"/>
    </source>
</evidence>
<organism evidence="2 3">
    <name type="scientific">Portunus trituberculatus</name>
    <name type="common">Swimming crab</name>
    <name type="synonym">Neptunus trituberculatus</name>
    <dbReference type="NCBI Taxonomy" id="210409"/>
    <lineage>
        <taxon>Eukaryota</taxon>
        <taxon>Metazoa</taxon>
        <taxon>Ecdysozoa</taxon>
        <taxon>Arthropoda</taxon>
        <taxon>Crustacea</taxon>
        <taxon>Multicrustacea</taxon>
        <taxon>Malacostraca</taxon>
        <taxon>Eumalacostraca</taxon>
        <taxon>Eucarida</taxon>
        <taxon>Decapoda</taxon>
        <taxon>Pleocyemata</taxon>
        <taxon>Brachyura</taxon>
        <taxon>Eubrachyura</taxon>
        <taxon>Portunoidea</taxon>
        <taxon>Portunidae</taxon>
        <taxon>Portuninae</taxon>
        <taxon>Portunus</taxon>
    </lineage>
</organism>
<reference evidence="2 3" key="1">
    <citation type="submission" date="2019-05" db="EMBL/GenBank/DDBJ databases">
        <title>Another draft genome of Portunus trituberculatus and its Hox gene families provides insights of decapod evolution.</title>
        <authorList>
            <person name="Jeong J.-H."/>
            <person name="Song I."/>
            <person name="Kim S."/>
            <person name="Choi T."/>
            <person name="Kim D."/>
            <person name="Ryu S."/>
            <person name="Kim W."/>
        </authorList>
    </citation>
    <scope>NUCLEOTIDE SEQUENCE [LARGE SCALE GENOMIC DNA]</scope>
    <source>
        <tissue evidence="2">Muscle</tissue>
    </source>
</reference>
<comment type="caution">
    <text evidence="2">The sequence shown here is derived from an EMBL/GenBank/DDBJ whole genome shotgun (WGS) entry which is preliminary data.</text>
</comment>
<dbReference type="Proteomes" id="UP000324222">
    <property type="component" value="Unassembled WGS sequence"/>
</dbReference>